<comment type="similarity">
    <text evidence="2">Belongs to the cation transport ATPase (P-type) (TC 3.A.3) family. Type V subfamily.</text>
</comment>
<keyword evidence="4" id="KW-0479">Metal-binding</keyword>
<dbReference type="NCBIfam" id="TIGR01494">
    <property type="entry name" value="ATPase_P-type"/>
    <property type="match status" value="1"/>
</dbReference>
<dbReference type="InterPro" id="IPR023298">
    <property type="entry name" value="ATPase_P-typ_TM_dom_sf"/>
</dbReference>
<evidence type="ECO:0000256" key="9">
    <source>
        <dbReference type="ARBA" id="ARBA00022989"/>
    </source>
</evidence>
<dbReference type="InterPro" id="IPR008250">
    <property type="entry name" value="ATPase_P-typ_transduc_dom_A_sf"/>
</dbReference>
<evidence type="ECO:0000259" key="12">
    <source>
        <dbReference type="Pfam" id="PF00122"/>
    </source>
</evidence>
<evidence type="ECO:0000256" key="11">
    <source>
        <dbReference type="SAM" id="Phobius"/>
    </source>
</evidence>
<evidence type="ECO:0000256" key="8">
    <source>
        <dbReference type="ARBA" id="ARBA00022967"/>
    </source>
</evidence>
<dbReference type="InterPro" id="IPR018303">
    <property type="entry name" value="ATPase_P-typ_P_site"/>
</dbReference>
<dbReference type="InterPro" id="IPR001757">
    <property type="entry name" value="P_typ_ATPase"/>
</dbReference>
<feature type="transmembrane region" description="Helical" evidence="11">
    <location>
        <begin position="1001"/>
        <end position="1021"/>
    </location>
</feature>
<accession>A0AA38M0D8</accession>
<keyword evidence="7" id="KW-0460">Magnesium</keyword>
<evidence type="ECO:0000256" key="3">
    <source>
        <dbReference type="ARBA" id="ARBA00022692"/>
    </source>
</evidence>
<dbReference type="InterPro" id="IPR036412">
    <property type="entry name" value="HAD-like_sf"/>
</dbReference>
<dbReference type="EMBL" id="JALNTZ010002930">
    <property type="protein sequence ID" value="KAJ3616736.1"/>
    <property type="molecule type" value="Genomic_DNA"/>
</dbReference>
<keyword evidence="10 11" id="KW-0472">Membrane</keyword>
<proteinExistence type="inferred from homology"/>
<organism evidence="13 14">
    <name type="scientific">Zophobas morio</name>
    <dbReference type="NCBI Taxonomy" id="2755281"/>
    <lineage>
        <taxon>Eukaryota</taxon>
        <taxon>Metazoa</taxon>
        <taxon>Ecdysozoa</taxon>
        <taxon>Arthropoda</taxon>
        <taxon>Hexapoda</taxon>
        <taxon>Insecta</taxon>
        <taxon>Pterygota</taxon>
        <taxon>Neoptera</taxon>
        <taxon>Endopterygota</taxon>
        <taxon>Coleoptera</taxon>
        <taxon>Polyphaga</taxon>
        <taxon>Cucujiformia</taxon>
        <taxon>Tenebrionidae</taxon>
        <taxon>Zophobas</taxon>
    </lineage>
</organism>
<keyword evidence="5" id="KW-0547">Nucleotide-binding</keyword>
<dbReference type="InterPro" id="IPR023214">
    <property type="entry name" value="HAD_sf"/>
</dbReference>
<name>A0AA38M0D8_9CUCU</name>
<dbReference type="PRINTS" id="PR00119">
    <property type="entry name" value="CATATPASE"/>
</dbReference>
<dbReference type="InterPro" id="IPR059000">
    <property type="entry name" value="ATPase_P-type_domA"/>
</dbReference>
<evidence type="ECO:0000256" key="2">
    <source>
        <dbReference type="ARBA" id="ARBA00006000"/>
    </source>
</evidence>
<feature type="transmembrane region" description="Helical" evidence="11">
    <location>
        <begin position="436"/>
        <end position="457"/>
    </location>
</feature>
<evidence type="ECO:0000313" key="13">
    <source>
        <dbReference type="EMBL" id="KAJ3616736.1"/>
    </source>
</evidence>
<feature type="domain" description="P-type ATPase A" evidence="12">
    <location>
        <begin position="271"/>
        <end position="378"/>
    </location>
</feature>
<dbReference type="SFLD" id="SFLDF00027">
    <property type="entry name" value="p-type_atpase"/>
    <property type="match status" value="1"/>
</dbReference>
<dbReference type="SUPFAM" id="SSF81653">
    <property type="entry name" value="Calcium ATPase, transduction domain A"/>
    <property type="match status" value="1"/>
</dbReference>
<dbReference type="SUPFAM" id="SSF81665">
    <property type="entry name" value="Calcium ATPase, transmembrane domain M"/>
    <property type="match status" value="1"/>
</dbReference>
<dbReference type="GO" id="GO:0046872">
    <property type="term" value="F:metal ion binding"/>
    <property type="evidence" value="ECO:0007669"/>
    <property type="project" value="UniProtKB-KW"/>
</dbReference>
<evidence type="ECO:0000256" key="6">
    <source>
        <dbReference type="ARBA" id="ARBA00022840"/>
    </source>
</evidence>
<dbReference type="PANTHER" id="PTHR45630">
    <property type="entry name" value="CATION-TRANSPORTING ATPASE-RELATED"/>
    <property type="match status" value="1"/>
</dbReference>
<dbReference type="SUPFAM" id="SSF56784">
    <property type="entry name" value="HAD-like"/>
    <property type="match status" value="1"/>
</dbReference>
<dbReference type="GO" id="GO:0005524">
    <property type="term" value="F:ATP binding"/>
    <property type="evidence" value="ECO:0007669"/>
    <property type="project" value="UniProtKB-KW"/>
</dbReference>
<evidence type="ECO:0000256" key="10">
    <source>
        <dbReference type="ARBA" id="ARBA00023136"/>
    </source>
</evidence>
<dbReference type="Gene3D" id="3.40.1110.10">
    <property type="entry name" value="Calcium-transporting ATPase, cytoplasmic domain N"/>
    <property type="match status" value="1"/>
</dbReference>
<dbReference type="PANTHER" id="PTHR45630:SF11">
    <property type="entry name" value="CATION-TRANSPORTING P-TYPE ATPASE N-TERMINAL DOMAIN-CONTAINING PROTEIN"/>
    <property type="match status" value="1"/>
</dbReference>
<dbReference type="InterPro" id="IPR023299">
    <property type="entry name" value="ATPase_P-typ_cyto_dom_N"/>
</dbReference>
<keyword evidence="8" id="KW-1278">Translocase</keyword>
<dbReference type="PROSITE" id="PS00154">
    <property type="entry name" value="ATPASE_E1_E2"/>
    <property type="match status" value="1"/>
</dbReference>
<dbReference type="Proteomes" id="UP001168821">
    <property type="component" value="Unassembled WGS sequence"/>
</dbReference>
<dbReference type="SUPFAM" id="SSF81660">
    <property type="entry name" value="Metal cation-transporting ATPase, ATP-binding domain N"/>
    <property type="match status" value="1"/>
</dbReference>
<dbReference type="Pfam" id="PF13246">
    <property type="entry name" value="Cation_ATPase"/>
    <property type="match status" value="1"/>
</dbReference>
<evidence type="ECO:0000313" key="14">
    <source>
        <dbReference type="Proteomes" id="UP001168821"/>
    </source>
</evidence>
<feature type="transmembrane region" description="Helical" evidence="11">
    <location>
        <begin position="218"/>
        <end position="235"/>
    </location>
</feature>
<dbReference type="InterPro" id="IPR006544">
    <property type="entry name" value="P-type_TPase_V"/>
</dbReference>
<dbReference type="InterPro" id="IPR044492">
    <property type="entry name" value="P_typ_ATPase_HD_dom"/>
</dbReference>
<feature type="transmembrane region" description="Helical" evidence="11">
    <location>
        <begin position="1059"/>
        <end position="1077"/>
    </location>
</feature>
<dbReference type="Gene3D" id="3.40.50.1000">
    <property type="entry name" value="HAD superfamily/HAD-like"/>
    <property type="match status" value="1"/>
</dbReference>
<feature type="transmembrane region" description="Helical" evidence="11">
    <location>
        <begin position="909"/>
        <end position="933"/>
    </location>
</feature>
<evidence type="ECO:0000256" key="7">
    <source>
        <dbReference type="ARBA" id="ARBA00022842"/>
    </source>
</evidence>
<keyword evidence="9 11" id="KW-1133">Transmembrane helix</keyword>
<keyword evidence="6" id="KW-0067">ATP-binding</keyword>
<feature type="transmembrane region" description="Helical" evidence="11">
    <location>
        <begin position="953"/>
        <end position="980"/>
    </location>
</feature>
<dbReference type="Gene3D" id="2.70.150.10">
    <property type="entry name" value="Calcium-transporting ATPase, cytoplasmic transduction domain A"/>
    <property type="match status" value="1"/>
</dbReference>
<gene>
    <name evidence="13" type="ORF">Zmor_009064</name>
</gene>
<dbReference type="GO" id="GO:0019829">
    <property type="term" value="F:ATPase-coupled monoatomic cation transmembrane transporter activity"/>
    <property type="evidence" value="ECO:0007669"/>
    <property type="project" value="TreeGrafter"/>
</dbReference>
<feature type="transmembrane region" description="Helical" evidence="11">
    <location>
        <begin position="1027"/>
        <end position="1047"/>
    </location>
</feature>
<feature type="transmembrane region" description="Helical" evidence="11">
    <location>
        <begin position="400"/>
        <end position="424"/>
    </location>
</feature>
<evidence type="ECO:0000256" key="1">
    <source>
        <dbReference type="ARBA" id="ARBA00004141"/>
    </source>
</evidence>
<comment type="subcellular location">
    <subcellularLocation>
        <location evidence="1">Membrane</location>
        <topology evidence="1">Multi-pass membrane protein</topology>
    </subcellularLocation>
</comment>
<dbReference type="SFLD" id="SFLDS00003">
    <property type="entry name" value="Haloacid_Dehalogenase"/>
    <property type="match status" value="1"/>
</dbReference>
<dbReference type="SFLD" id="SFLDG00002">
    <property type="entry name" value="C1.7:_P-type_atpase_like"/>
    <property type="match status" value="1"/>
</dbReference>
<reference evidence="13" key="1">
    <citation type="journal article" date="2023" name="G3 (Bethesda)">
        <title>Whole genome assemblies of Zophobas morio and Tenebrio molitor.</title>
        <authorList>
            <person name="Kaur S."/>
            <person name="Stinson S.A."/>
            <person name="diCenzo G.C."/>
        </authorList>
    </citation>
    <scope>NUCLEOTIDE SEQUENCE</scope>
    <source>
        <strain evidence="13">QUZm001</strain>
    </source>
</reference>
<keyword evidence="14" id="KW-1185">Reference proteome</keyword>
<evidence type="ECO:0000256" key="5">
    <source>
        <dbReference type="ARBA" id="ARBA00022741"/>
    </source>
</evidence>
<sequence length="1180" mass="131319">MGFRVASQLSTREHLKRTLKRACAYSTTRPFLYLALVNFIRVAQCGWNFFRATESVKRRTPCSLDCAEYVWVWVREEEELLSVSSLKAVKLFRMLSKLLTSKRTPGRATTVKVSRSVTVAGASVQSFIHEGSRYILRGDKFEAPLVPIGTTYSDFHRHKLGLSSAAALERYQYYGPNAIYYSPDSVPALIKNEFFTWFYLYQWVMYTVWLWFSYLFVAAAELCVVLSSAVASIVVTRSNQQSFLKVTDFHSEVQVRCSVLERHVCVNFACCEVLQDGKWASVSSTKLVPGDIVLVSTGLKLPCDLVLLAGSAICNESSLTGESMPLQKVQCPNEDVVYESVKYGNRYSLFAGTSVLQSSSDTEKPALGLVVSTGIHTSQGGLVSTIFQPRRLSLKYDEEFGLVACILFCYGCFVFVLAVIFQNWSGLGGNWVTKWAFGLFTISQVLTPLLPVALKVGQIRSSQRLKKAGVLTLDPSRIAICGKIKCFCFDKTGTLTMENLTFLGVQSREFYEGKTNGGSELFLPDSNKLNRKVIEALASCHSVAQMGTAYVGNELELQMFKSTGWVLTLQDKVSVVRDPSGKGALLVLRKFDFDYELQRMSVIVKNESNELFVFCKGSFEKIEKLCRQETLPMAYRETSERFAMNGAYVLSLAFKRLANEKDVVDLTRGQVERDLEFLGVMVFRNELKTDTIKAMRDLEKGGITPIMITGDHPNCAQYIAKACNIVKIGQLVILGQLEGAEVVWRCFGTEFEAHKHMTTGEVLQKCLGTRKSFSSETDFVLALSGSATLNALLEGGYLELLVFHIRIYARMPPDSKVCIVKAYRAAGLVVGMCGDGGNDCGALRAAHAGIAFGDAEASLVSPFTSTTKTISSVVALVKEGRAALHTSFGVYKFLVCYGQLFSMTKLFCFFYGVLLSLMGCIFADAVAVLTLGYTMTLGRPKSTLKGRRPTSSLLSLQTLVSVIGVIAINFLILLAVLWFVTHSKNFVPWPSSLATSQYWWFLSDNCKSTFILVVYFIKIYLAGEATALYLAFYLNLITSALIFSFGGQFRTFVLKNKGLVANWLALFILTVLLALLPPNAFTDVWHMASRPYNRPNTSHPIWRRFQREGGTPPPPMSFLLRLGLLLIIGIGLACLCLWQALFAGSIPYCLFYHPLNFIIILCRRPNCKTCFQKQQKKGLN</sequence>
<feature type="transmembrane region" description="Helical" evidence="11">
    <location>
        <begin position="1118"/>
        <end position="1138"/>
    </location>
</feature>
<dbReference type="GO" id="GO:0016020">
    <property type="term" value="C:membrane"/>
    <property type="evidence" value="ECO:0007669"/>
    <property type="project" value="UniProtKB-SubCell"/>
</dbReference>
<evidence type="ECO:0000256" key="4">
    <source>
        <dbReference type="ARBA" id="ARBA00022723"/>
    </source>
</evidence>
<protein>
    <recommendedName>
        <fullName evidence="12">P-type ATPase A domain-containing protein</fullName>
    </recommendedName>
</protein>
<dbReference type="GO" id="GO:0016887">
    <property type="term" value="F:ATP hydrolysis activity"/>
    <property type="evidence" value="ECO:0007669"/>
    <property type="project" value="InterPro"/>
</dbReference>
<dbReference type="Pfam" id="PF00122">
    <property type="entry name" value="E1-E2_ATPase"/>
    <property type="match status" value="1"/>
</dbReference>
<dbReference type="AlphaFoldDB" id="A0AA38M0D8"/>
<keyword evidence="3 11" id="KW-0812">Transmembrane</keyword>
<comment type="caution">
    <text evidence="13">The sequence shown here is derived from an EMBL/GenBank/DDBJ whole genome shotgun (WGS) entry which is preliminary data.</text>
</comment>
<dbReference type="GO" id="GO:0140358">
    <property type="term" value="F:P-type transmembrane transporter activity"/>
    <property type="evidence" value="ECO:0007669"/>
    <property type="project" value="InterPro"/>
</dbReference>